<protein>
    <submittedName>
        <fullName evidence="1">Uncharacterized protein</fullName>
    </submittedName>
</protein>
<dbReference type="PANTHER" id="PTHR38887:SF1">
    <property type="entry name" value="RAS MODIFICATION PROTEIN ERF4"/>
    <property type="match status" value="1"/>
</dbReference>
<keyword evidence="2" id="KW-1185">Reference proteome</keyword>
<accession>A0A1V6Q0N0</accession>
<dbReference type="EMBL" id="MDYN01000019">
    <property type="protein sequence ID" value="OQD82830.1"/>
    <property type="molecule type" value="Genomic_DNA"/>
</dbReference>
<evidence type="ECO:0000313" key="1">
    <source>
        <dbReference type="EMBL" id="OQD82830.1"/>
    </source>
</evidence>
<reference evidence="2" key="1">
    <citation type="journal article" date="2017" name="Nat. Microbiol.">
        <title>Global analysis of biosynthetic gene clusters reveals vast potential of secondary metabolite production in Penicillium species.</title>
        <authorList>
            <person name="Nielsen J.C."/>
            <person name="Grijseels S."/>
            <person name="Prigent S."/>
            <person name="Ji B."/>
            <person name="Dainat J."/>
            <person name="Nielsen K.F."/>
            <person name="Frisvad J.C."/>
            <person name="Workman M."/>
            <person name="Nielsen J."/>
        </authorList>
    </citation>
    <scope>NUCLEOTIDE SEQUENCE [LARGE SCALE GENOMIC DNA]</scope>
    <source>
        <strain evidence="2">IBT 31811</strain>
    </source>
</reference>
<gene>
    <name evidence="1" type="ORF">PENANT_c019G02493</name>
</gene>
<organism evidence="1 2">
    <name type="scientific">Penicillium antarcticum</name>
    <dbReference type="NCBI Taxonomy" id="416450"/>
    <lineage>
        <taxon>Eukaryota</taxon>
        <taxon>Fungi</taxon>
        <taxon>Dikarya</taxon>
        <taxon>Ascomycota</taxon>
        <taxon>Pezizomycotina</taxon>
        <taxon>Eurotiomycetes</taxon>
        <taxon>Eurotiomycetidae</taxon>
        <taxon>Eurotiales</taxon>
        <taxon>Aspergillaceae</taxon>
        <taxon>Penicillium</taxon>
    </lineage>
</organism>
<dbReference type="InterPro" id="IPR053221">
    <property type="entry name" value="Burnettramic_acid_biosynth"/>
</dbReference>
<evidence type="ECO:0000313" key="2">
    <source>
        <dbReference type="Proteomes" id="UP000191672"/>
    </source>
</evidence>
<dbReference type="AlphaFoldDB" id="A0A1V6Q0N0"/>
<name>A0A1V6Q0N0_9EURO</name>
<sequence>MSLIDNLGPTLVKIGKISGVCEHCFQDLLPIKAMGKPVVKLKEAGIGLASEAIYAAWNRSSHQYSISNSSTGIASTKQSSQVILADEKISKELIQPTLSTEGYVNHDYVELPAVSEPSIHQQYAELSAAGTSTMMDVSINRKATVTATDPKQDLDGYNDSVYSVDMQHEIDQAEAVWAQTENLQHARLPTYEESEWADAPLARVREATERQRHHVDHPSIQTEARVDRSHGLTSPVVIPQWGPSMEVPTFERAYAPILGNCGICQGVFLRFLEEFDQAKIDSRWLDVVSLLVEVAAGAVRVTQTSSRANTFLDWANQELFMSNGLHAAILQFKYDVSGEQQDGLSVLSQKLGKPLFTTEKIDTNRPVTATGFKPPLASQKVEMPLIAHLIYPNLCSGELQTVHVKSAGSWAQDHIEKKAQSSKVSTINVLTTSLLPA</sequence>
<comment type="caution">
    <text evidence="1">The sequence shown here is derived from an EMBL/GenBank/DDBJ whole genome shotgun (WGS) entry which is preliminary data.</text>
</comment>
<dbReference type="PANTHER" id="PTHR38887">
    <property type="entry name" value="CHROMOSOME 21, WHOLE GENOME SHOTGUN SEQUENCE"/>
    <property type="match status" value="1"/>
</dbReference>
<proteinExistence type="predicted"/>
<dbReference type="Proteomes" id="UP000191672">
    <property type="component" value="Unassembled WGS sequence"/>
</dbReference>